<proteinExistence type="predicted"/>
<feature type="non-terminal residue" evidence="2">
    <location>
        <position position="1"/>
    </location>
</feature>
<gene>
    <name evidence="2" type="ORF">AVDCRST_MAG50-2952</name>
</gene>
<dbReference type="EMBL" id="CADCTF010000127">
    <property type="protein sequence ID" value="CAA9260121.1"/>
    <property type="molecule type" value="Genomic_DNA"/>
</dbReference>
<protein>
    <submittedName>
        <fullName evidence="2">Uncharacterized protein</fullName>
    </submittedName>
</protein>
<sequence>GHRSSTRDAPHQLDRHHGGRVGRASARSWRRPSPPTSHPRVAGVGHRSGGRGHAVGRAPDDRSCASRGSVV</sequence>
<organism evidence="2">
    <name type="scientific">uncultured Acidimicrobiales bacterium</name>
    <dbReference type="NCBI Taxonomy" id="310071"/>
    <lineage>
        <taxon>Bacteria</taxon>
        <taxon>Bacillati</taxon>
        <taxon>Actinomycetota</taxon>
        <taxon>Acidimicrobiia</taxon>
        <taxon>Acidimicrobiales</taxon>
        <taxon>environmental samples</taxon>
    </lineage>
</organism>
<evidence type="ECO:0000313" key="2">
    <source>
        <dbReference type="EMBL" id="CAA9260121.1"/>
    </source>
</evidence>
<feature type="region of interest" description="Disordered" evidence="1">
    <location>
        <begin position="1"/>
        <end position="71"/>
    </location>
</feature>
<name>A0A6J4IS66_9ACTN</name>
<accession>A0A6J4IS66</accession>
<feature type="compositionally biased region" description="Basic and acidic residues" evidence="1">
    <location>
        <begin position="1"/>
        <end position="16"/>
    </location>
</feature>
<feature type="non-terminal residue" evidence="2">
    <location>
        <position position="71"/>
    </location>
</feature>
<dbReference type="AlphaFoldDB" id="A0A6J4IS66"/>
<reference evidence="2" key="1">
    <citation type="submission" date="2020-02" db="EMBL/GenBank/DDBJ databases">
        <authorList>
            <person name="Meier V. D."/>
        </authorList>
    </citation>
    <scope>NUCLEOTIDE SEQUENCE</scope>
    <source>
        <strain evidence="2">AVDCRST_MAG50</strain>
    </source>
</reference>
<evidence type="ECO:0000256" key="1">
    <source>
        <dbReference type="SAM" id="MobiDB-lite"/>
    </source>
</evidence>